<proteinExistence type="predicted"/>
<dbReference type="PANTHER" id="PTHR41542:SF1">
    <property type="entry name" value="BLL5807 PROTEIN"/>
    <property type="match status" value="1"/>
</dbReference>
<evidence type="ECO:0000313" key="5">
    <source>
        <dbReference type="Proteomes" id="UP000462362"/>
    </source>
</evidence>
<keyword evidence="2" id="KW-1133">Transmembrane helix</keyword>
<gene>
    <name evidence="4" type="ORF">GMD42_07595</name>
</gene>
<dbReference type="SUPFAM" id="SSF54427">
    <property type="entry name" value="NTF2-like"/>
    <property type="match status" value="1"/>
</dbReference>
<evidence type="ECO:0000256" key="1">
    <source>
        <dbReference type="SAM" id="MobiDB-lite"/>
    </source>
</evidence>
<name>A0A6I3RZH3_9BURK</name>
<feature type="region of interest" description="Disordered" evidence="1">
    <location>
        <begin position="149"/>
        <end position="206"/>
    </location>
</feature>
<evidence type="ECO:0000256" key="2">
    <source>
        <dbReference type="SAM" id="Phobius"/>
    </source>
</evidence>
<evidence type="ECO:0000313" key="4">
    <source>
        <dbReference type="EMBL" id="MTU43487.1"/>
    </source>
</evidence>
<evidence type="ECO:0000259" key="3">
    <source>
        <dbReference type="SMART" id="SM00978"/>
    </source>
</evidence>
<reference evidence="4 5" key="1">
    <citation type="journal article" date="2019" name="Nat. Med.">
        <title>A library of human gut bacterial isolates paired with longitudinal multiomics data enables mechanistic microbiome research.</title>
        <authorList>
            <person name="Poyet M."/>
            <person name="Groussin M."/>
            <person name="Gibbons S.M."/>
            <person name="Avila-Pacheco J."/>
            <person name="Jiang X."/>
            <person name="Kearney S.M."/>
            <person name="Perrotta A.R."/>
            <person name="Berdy B."/>
            <person name="Zhao S."/>
            <person name="Lieberman T.D."/>
            <person name="Swanson P.K."/>
            <person name="Smith M."/>
            <person name="Roesemann S."/>
            <person name="Alexander J.E."/>
            <person name="Rich S.A."/>
            <person name="Livny J."/>
            <person name="Vlamakis H."/>
            <person name="Clish C."/>
            <person name="Bullock K."/>
            <person name="Deik A."/>
            <person name="Scott J."/>
            <person name="Pierce K.A."/>
            <person name="Xavier R.J."/>
            <person name="Alm E.J."/>
        </authorList>
    </citation>
    <scope>NUCLEOTIDE SEQUENCE [LARGE SCALE GENOMIC DNA]</scope>
    <source>
        <strain evidence="4 5">BIOML-A2</strain>
    </source>
</reference>
<accession>A0A6I3RZH3</accession>
<dbReference type="EMBL" id="WNCL01000019">
    <property type="protein sequence ID" value="MTU43487.1"/>
    <property type="molecule type" value="Genomic_DNA"/>
</dbReference>
<protein>
    <submittedName>
        <fullName evidence="4">Tim44 domain-containing protein</fullName>
    </submittedName>
</protein>
<dbReference type="PANTHER" id="PTHR41542">
    <property type="entry name" value="BLL5807 PROTEIN"/>
    <property type="match status" value="1"/>
</dbReference>
<feature type="transmembrane region" description="Helical" evidence="2">
    <location>
        <begin position="95"/>
        <end position="114"/>
    </location>
</feature>
<dbReference type="SMART" id="SM00978">
    <property type="entry name" value="Tim44"/>
    <property type="match status" value="1"/>
</dbReference>
<dbReference type="InterPro" id="IPR007379">
    <property type="entry name" value="Tim44-like_dom"/>
</dbReference>
<comment type="caution">
    <text evidence="4">The sequence shown here is derived from an EMBL/GenBank/DDBJ whole genome shotgun (WGS) entry which is preliminary data.</text>
</comment>
<keyword evidence="2" id="KW-0472">Membrane</keyword>
<feature type="domain" description="Tim44-like" evidence="3">
    <location>
        <begin position="199"/>
        <end position="326"/>
    </location>
</feature>
<dbReference type="Proteomes" id="UP000462362">
    <property type="component" value="Unassembled WGS sequence"/>
</dbReference>
<organism evidence="4 5">
    <name type="scientific">Parasutterella excrementihominis</name>
    <dbReference type="NCBI Taxonomy" id="487175"/>
    <lineage>
        <taxon>Bacteria</taxon>
        <taxon>Pseudomonadati</taxon>
        <taxon>Pseudomonadota</taxon>
        <taxon>Betaproteobacteria</taxon>
        <taxon>Burkholderiales</taxon>
        <taxon>Sutterellaceae</taxon>
        <taxon>Parasutterella</taxon>
    </lineage>
</organism>
<dbReference type="InterPro" id="IPR032710">
    <property type="entry name" value="NTF2-like_dom_sf"/>
</dbReference>
<keyword evidence="2" id="KW-0812">Transmembrane</keyword>
<feature type="transmembrane region" description="Helical" evidence="2">
    <location>
        <begin position="121"/>
        <end position="139"/>
    </location>
</feature>
<dbReference type="Pfam" id="PF04280">
    <property type="entry name" value="Tim44"/>
    <property type="match status" value="1"/>
</dbReference>
<sequence>MGSRLYISDIKTNLRIYMKKFLAALLIGLSLVSITLDASAARLGGGASFGRSMSVPKAAPSTPFKAPSAAATKRPATAAAAGAAAKAPMSMGKRLLIGAAAALGFMALANMLGLGEGFAQMLMILTLILLAVVAFRFFAARKSGASAAASAGAPASQPTQDADFGQSRSEAAVREQPAFNPAQAVRPGSAMDQFSDEPAAASESTYGAPADFNQEEFLNMSTAYFKMLQKAWDSGDMDDLANYTTDDLFIELTHKRREIKGANLTEIVNLNASLAGFETTPTEYVASVLFTGSLKENGEPTEIKEIWNLVKPKEGKTGWLLAGIQQA</sequence>
<dbReference type="AlphaFoldDB" id="A0A6I3RZH3"/>